<evidence type="ECO:0000313" key="1">
    <source>
        <dbReference type="EMBL" id="GIY30836.1"/>
    </source>
</evidence>
<comment type="caution">
    <text evidence="1">The sequence shown here is derived from an EMBL/GenBank/DDBJ whole genome shotgun (WGS) entry which is preliminary data.</text>
</comment>
<gene>
    <name evidence="1" type="ORF">CDAR_199731</name>
</gene>
<sequence>MPLCPPCGPGLYSDNERHTIEPRVTNIFSEGEYFYSNNGTEREGGQLMGYNRRRSSKILGKIMASGKMKTGGFRFKFWEQCV</sequence>
<keyword evidence="2" id="KW-1185">Reference proteome</keyword>
<dbReference type="AlphaFoldDB" id="A0AAV4SDV2"/>
<accession>A0AAV4SDV2</accession>
<evidence type="ECO:0000313" key="2">
    <source>
        <dbReference type="Proteomes" id="UP001054837"/>
    </source>
</evidence>
<organism evidence="1 2">
    <name type="scientific">Caerostris darwini</name>
    <dbReference type="NCBI Taxonomy" id="1538125"/>
    <lineage>
        <taxon>Eukaryota</taxon>
        <taxon>Metazoa</taxon>
        <taxon>Ecdysozoa</taxon>
        <taxon>Arthropoda</taxon>
        <taxon>Chelicerata</taxon>
        <taxon>Arachnida</taxon>
        <taxon>Araneae</taxon>
        <taxon>Araneomorphae</taxon>
        <taxon>Entelegynae</taxon>
        <taxon>Araneoidea</taxon>
        <taxon>Araneidae</taxon>
        <taxon>Caerostris</taxon>
    </lineage>
</organism>
<protein>
    <submittedName>
        <fullName evidence="1">Uncharacterized protein</fullName>
    </submittedName>
</protein>
<name>A0AAV4SDV2_9ARAC</name>
<dbReference type="EMBL" id="BPLQ01007558">
    <property type="protein sequence ID" value="GIY30836.1"/>
    <property type="molecule type" value="Genomic_DNA"/>
</dbReference>
<dbReference type="Proteomes" id="UP001054837">
    <property type="component" value="Unassembled WGS sequence"/>
</dbReference>
<proteinExistence type="predicted"/>
<reference evidence="1 2" key="1">
    <citation type="submission" date="2021-06" db="EMBL/GenBank/DDBJ databases">
        <title>Caerostris darwini draft genome.</title>
        <authorList>
            <person name="Kono N."/>
            <person name="Arakawa K."/>
        </authorList>
    </citation>
    <scope>NUCLEOTIDE SEQUENCE [LARGE SCALE GENOMIC DNA]</scope>
</reference>